<dbReference type="PANTHER" id="PTHR30244:SF36">
    <property type="entry name" value="3-OXO-GLUCOSE-6-PHOSPHATE:GLUTAMATE AMINOTRANSFERASE"/>
    <property type="match status" value="1"/>
</dbReference>
<evidence type="ECO:0000256" key="4">
    <source>
        <dbReference type="PIRSR" id="PIRSR000390-2"/>
    </source>
</evidence>
<proteinExistence type="inferred from homology"/>
<dbReference type="GO" id="GO:0000271">
    <property type="term" value="P:polysaccharide biosynthetic process"/>
    <property type="evidence" value="ECO:0007669"/>
    <property type="project" value="TreeGrafter"/>
</dbReference>
<accession>A0A6J4JK99</accession>
<dbReference type="Pfam" id="PF01041">
    <property type="entry name" value="DegT_DnrJ_EryC1"/>
    <property type="match status" value="1"/>
</dbReference>
<gene>
    <name evidence="6" type="ORF">AVDCRST_MAG77-4314</name>
</gene>
<feature type="active site" description="Proton acceptor" evidence="3">
    <location>
        <position position="203"/>
    </location>
</feature>
<organism evidence="6">
    <name type="scientific">uncultured Chloroflexota bacterium</name>
    <dbReference type="NCBI Taxonomy" id="166587"/>
    <lineage>
        <taxon>Bacteria</taxon>
        <taxon>Bacillati</taxon>
        <taxon>Chloroflexota</taxon>
        <taxon>environmental samples</taxon>
    </lineage>
</organism>
<dbReference type="SUPFAM" id="SSF53383">
    <property type="entry name" value="PLP-dependent transferases"/>
    <property type="match status" value="1"/>
</dbReference>
<keyword evidence="1 4" id="KW-0663">Pyridoxal phosphate</keyword>
<dbReference type="EMBL" id="CADCTC010000204">
    <property type="protein sequence ID" value="CAA9279980.1"/>
    <property type="molecule type" value="Genomic_DNA"/>
</dbReference>
<dbReference type="GO" id="GO:0008483">
    <property type="term" value="F:transaminase activity"/>
    <property type="evidence" value="ECO:0007669"/>
    <property type="project" value="UniProtKB-KW"/>
</dbReference>
<name>A0A6J4JK99_9CHLR</name>
<feature type="modified residue" description="N6-(pyridoxal phosphate)lysine" evidence="4">
    <location>
        <position position="203"/>
    </location>
</feature>
<dbReference type="CDD" id="cd00616">
    <property type="entry name" value="AHBA_syn"/>
    <property type="match status" value="1"/>
</dbReference>
<dbReference type="PIRSF" id="PIRSF000390">
    <property type="entry name" value="PLP_StrS"/>
    <property type="match status" value="1"/>
</dbReference>
<dbReference type="InterPro" id="IPR015422">
    <property type="entry name" value="PyrdxlP-dep_Trfase_small"/>
</dbReference>
<comment type="similarity">
    <text evidence="2 5">Belongs to the DegT/DnrJ/EryC1 family.</text>
</comment>
<dbReference type="PANTHER" id="PTHR30244">
    <property type="entry name" value="TRANSAMINASE"/>
    <property type="match status" value="1"/>
</dbReference>
<reference evidence="6" key="1">
    <citation type="submission" date="2020-02" db="EMBL/GenBank/DDBJ databases">
        <authorList>
            <person name="Meier V. D."/>
        </authorList>
    </citation>
    <scope>NUCLEOTIDE SEQUENCE</scope>
    <source>
        <strain evidence="6">AVDCRST_MAG77</strain>
    </source>
</reference>
<keyword evidence="6" id="KW-0032">Aminotransferase</keyword>
<protein>
    <submittedName>
        <fullName evidence="6">Bacillosamine/Legionaminic acid biosynthesis aminotransferase PglE 4-keto-6-deoxy-N-Acetyl-D-hexosaminyl-(Lipid carrier) aminotransferase</fullName>
    </submittedName>
</protein>
<dbReference type="Gene3D" id="3.90.1150.10">
    <property type="entry name" value="Aspartate Aminotransferase, domain 1"/>
    <property type="match status" value="1"/>
</dbReference>
<dbReference type="GO" id="GO:0030170">
    <property type="term" value="F:pyridoxal phosphate binding"/>
    <property type="evidence" value="ECO:0007669"/>
    <property type="project" value="TreeGrafter"/>
</dbReference>
<evidence type="ECO:0000256" key="3">
    <source>
        <dbReference type="PIRSR" id="PIRSR000390-1"/>
    </source>
</evidence>
<evidence type="ECO:0000256" key="5">
    <source>
        <dbReference type="RuleBase" id="RU004508"/>
    </source>
</evidence>
<dbReference type="InterPro" id="IPR015421">
    <property type="entry name" value="PyrdxlP-dep_Trfase_major"/>
</dbReference>
<dbReference type="InterPro" id="IPR000653">
    <property type="entry name" value="DegT/StrS_aminotransferase"/>
</dbReference>
<evidence type="ECO:0000256" key="2">
    <source>
        <dbReference type="ARBA" id="ARBA00037999"/>
    </source>
</evidence>
<keyword evidence="6" id="KW-0808">Transferase</keyword>
<dbReference type="Gene3D" id="3.40.640.10">
    <property type="entry name" value="Type I PLP-dependent aspartate aminotransferase-like (Major domain)"/>
    <property type="match status" value="1"/>
</dbReference>
<dbReference type="AlphaFoldDB" id="A0A6J4JK99"/>
<evidence type="ECO:0000256" key="1">
    <source>
        <dbReference type="ARBA" id="ARBA00022898"/>
    </source>
</evidence>
<dbReference type="InterPro" id="IPR015424">
    <property type="entry name" value="PyrdxlP-dep_Trfase"/>
</dbReference>
<sequence length="397" mass="41461">MTATPLTASERPRTAEKVPLVDLSAEYASINGEIDAAIQDVIARTAFVRGPFARAFESQWATYCGASHAVGCANGTVAIELALRALGIGPGDEVITTPLTFIATVESIVHAGATPVLAEIDPRTCNLSPEATKAAITPRTKAIVPVALYGQPADMGAFRHIADTHGLLVVEDSAQAQGAAWAGRRTGSDGVADATTFSFYPGKNLGAYGDAGAVTTADPALADRILRLSDHGRAEKYTHDQVGFNSRLDGIQAAVLSAKLPRLDAWNAARRRLAQRYDTLLAGAVQRGLLRTVEQAPDARGVYHLYVVRVAAPPAGAGRDAVLASLRDAGIEAGVHYPVPLHLQPALAHLGYGDGAFPEAERASREALSLPIFPLMTEAQQDRVVAALLAAVGASGA</sequence>
<evidence type="ECO:0000313" key="6">
    <source>
        <dbReference type="EMBL" id="CAA9279980.1"/>
    </source>
</evidence>